<evidence type="ECO:0000313" key="2">
    <source>
        <dbReference type="EMBL" id="KAK2941410.1"/>
    </source>
</evidence>
<evidence type="ECO:0000313" key="3">
    <source>
        <dbReference type="Proteomes" id="UP001281761"/>
    </source>
</evidence>
<organism evidence="2 3">
    <name type="scientific">Blattamonas nauphoetae</name>
    <dbReference type="NCBI Taxonomy" id="2049346"/>
    <lineage>
        <taxon>Eukaryota</taxon>
        <taxon>Metamonada</taxon>
        <taxon>Preaxostyla</taxon>
        <taxon>Oxymonadida</taxon>
        <taxon>Blattamonas</taxon>
    </lineage>
</organism>
<dbReference type="EMBL" id="JARBJD010000504">
    <property type="protein sequence ID" value="KAK2941410.1"/>
    <property type="molecule type" value="Genomic_DNA"/>
</dbReference>
<gene>
    <name evidence="2" type="ORF">BLNAU_23678</name>
</gene>
<reference evidence="2 3" key="1">
    <citation type="journal article" date="2022" name="bioRxiv">
        <title>Genomics of Preaxostyla Flagellates Illuminates Evolutionary Transitions and the Path Towards Mitochondrial Loss.</title>
        <authorList>
            <person name="Novak L.V.F."/>
            <person name="Treitli S.C."/>
            <person name="Pyrih J."/>
            <person name="Halakuc P."/>
            <person name="Pipaliya S.V."/>
            <person name="Vacek V."/>
            <person name="Brzon O."/>
            <person name="Soukal P."/>
            <person name="Eme L."/>
            <person name="Dacks J.B."/>
            <person name="Karnkowska A."/>
            <person name="Elias M."/>
            <person name="Hampl V."/>
        </authorList>
    </citation>
    <scope>NUCLEOTIDE SEQUENCE [LARGE SCALE GENOMIC DNA]</scope>
    <source>
        <strain evidence="2">NAU3</strain>
        <tissue evidence="2">Gut</tissue>
    </source>
</reference>
<feature type="compositionally biased region" description="Low complexity" evidence="1">
    <location>
        <begin position="152"/>
        <end position="173"/>
    </location>
</feature>
<feature type="region of interest" description="Disordered" evidence="1">
    <location>
        <begin position="100"/>
        <end position="173"/>
    </location>
</feature>
<comment type="caution">
    <text evidence="2">The sequence shown here is derived from an EMBL/GenBank/DDBJ whole genome shotgun (WGS) entry which is preliminary data.</text>
</comment>
<evidence type="ECO:0000256" key="1">
    <source>
        <dbReference type="SAM" id="MobiDB-lite"/>
    </source>
</evidence>
<accession>A0ABQ9WTQ0</accession>
<sequence>MTASPRDPGLSPSNRDQNLFPAEMNGWRLISISSSNFRTGYFIVGKCFRQFDISEDIPKLTVVPDEQNEGVPLVVFWNSLPDDNERTEELTLSRQSGLYDHLNRSSTDDTPPDITDTRRCRSASILSNHRLSLQATRNGREGDEQHNSSVESTQTTNTLTSTLSSQLSPHSSLAPLQSHISSQYYPPPSTPSASPTRLNISVIVTRLLSAALTSLLQTYIDHPTAQREAIPLHSLHSFSAMVHHLSQIVEAKTAS</sequence>
<proteinExistence type="predicted"/>
<feature type="compositionally biased region" description="Polar residues" evidence="1">
    <location>
        <begin position="124"/>
        <end position="137"/>
    </location>
</feature>
<keyword evidence="3" id="KW-1185">Reference proteome</keyword>
<dbReference type="Proteomes" id="UP001281761">
    <property type="component" value="Unassembled WGS sequence"/>
</dbReference>
<name>A0ABQ9WTQ0_9EUKA</name>
<protein>
    <submittedName>
        <fullName evidence="2">Uncharacterized protein</fullName>
    </submittedName>
</protein>